<evidence type="ECO:0000256" key="4">
    <source>
        <dbReference type="ARBA" id="ARBA00023004"/>
    </source>
</evidence>
<evidence type="ECO:0000256" key="6">
    <source>
        <dbReference type="SAM" id="SignalP"/>
    </source>
</evidence>
<accession>A0A7X1AZM5</accession>
<evidence type="ECO:0000313" key="7">
    <source>
        <dbReference type="EMBL" id="MBC2602921.1"/>
    </source>
</evidence>
<dbReference type="GO" id="GO:0051539">
    <property type="term" value="F:4 iron, 4 sulfur cluster binding"/>
    <property type="evidence" value="ECO:0007669"/>
    <property type="project" value="UniProtKB-KW"/>
</dbReference>
<keyword evidence="4" id="KW-0408">Iron</keyword>
<keyword evidence="5" id="KW-0411">Iron-sulfur</keyword>
<dbReference type="GO" id="GO:0046872">
    <property type="term" value="F:metal ion binding"/>
    <property type="evidence" value="ECO:0007669"/>
    <property type="project" value="UniProtKB-KW"/>
</dbReference>
<dbReference type="RefSeq" id="WP_185693584.1">
    <property type="nucleotide sequence ID" value="NZ_JACHVA010000106.1"/>
</dbReference>
<reference evidence="7 8" key="1">
    <citation type="submission" date="2020-07" db="EMBL/GenBank/DDBJ databases">
        <authorList>
            <person name="Feng X."/>
        </authorList>
    </citation>
    <scope>NUCLEOTIDE SEQUENCE [LARGE SCALE GENOMIC DNA]</scope>
    <source>
        <strain evidence="7 8">JCM14086</strain>
    </source>
</reference>
<dbReference type="GO" id="GO:0016491">
    <property type="term" value="F:oxidoreductase activity"/>
    <property type="evidence" value="ECO:0007669"/>
    <property type="project" value="UniProtKB-KW"/>
</dbReference>
<evidence type="ECO:0000313" key="8">
    <source>
        <dbReference type="Proteomes" id="UP000525652"/>
    </source>
</evidence>
<name>A0A7X1AZM5_9BACT</name>
<dbReference type="EMBL" id="JACHVA010000106">
    <property type="protein sequence ID" value="MBC2602921.1"/>
    <property type="molecule type" value="Genomic_DNA"/>
</dbReference>
<keyword evidence="1" id="KW-0004">4Fe-4S</keyword>
<feature type="signal peptide" evidence="6">
    <location>
        <begin position="1"/>
        <end position="21"/>
    </location>
</feature>
<organism evidence="7 8">
    <name type="scientific">Puniceicoccus vermicola</name>
    <dbReference type="NCBI Taxonomy" id="388746"/>
    <lineage>
        <taxon>Bacteria</taxon>
        <taxon>Pseudomonadati</taxon>
        <taxon>Verrucomicrobiota</taxon>
        <taxon>Opitutia</taxon>
        <taxon>Puniceicoccales</taxon>
        <taxon>Puniceicoccaceae</taxon>
        <taxon>Puniceicoccus</taxon>
    </lineage>
</organism>
<keyword evidence="3" id="KW-0560">Oxidoreductase</keyword>
<dbReference type="InterPro" id="IPR039650">
    <property type="entry name" value="HdrA-like"/>
</dbReference>
<protein>
    <submittedName>
        <fullName evidence="7">FAD-dependent oxidoreductase</fullName>
    </submittedName>
</protein>
<feature type="chain" id="PRO_5031468723" evidence="6">
    <location>
        <begin position="22"/>
        <end position="550"/>
    </location>
</feature>
<dbReference type="AlphaFoldDB" id="A0A7X1AZM5"/>
<dbReference type="Pfam" id="PF12831">
    <property type="entry name" value="FAD_oxidored"/>
    <property type="match status" value="1"/>
</dbReference>
<dbReference type="PANTHER" id="PTHR43498:SF1">
    <property type="entry name" value="COB--COM HETERODISULFIDE REDUCTASE IRON-SULFUR SUBUNIT A"/>
    <property type="match status" value="1"/>
</dbReference>
<evidence type="ECO:0000256" key="1">
    <source>
        <dbReference type="ARBA" id="ARBA00022485"/>
    </source>
</evidence>
<comment type="caution">
    <text evidence="7">The sequence shown here is derived from an EMBL/GenBank/DDBJ whole genome shotgun (WGS) entry which is preliminary data.</text>
</comment>
<keyword evidence="2" id="KW-0479">Metal-binding</keyword>
<keyword evidence="6" id="KW-0732">Signal</keyword>
<sequence>MKKILPALCTSGLLSVSPVHAATYEADVIVYGGTSAAVIAAVQVKKMGRTVIVVSPDERLGGLSAGGLGATDFGDKSVIGGLSRNFYHRIFEYYQNEEIWKWEDQEEFGKRGRGDPKTDKGETTLWVFEPRAAKSIFEDYIRDFDIPVHRKAFLNREDGVKMTNGKIDSITTLAGDTFRGKVFLDTTYEGDLMAAAGVSYTVGREGMDQYGESYAGVQTGVFHHPHNFSKLEVDPYVVPGDPSSGVLPLISTEAPGEKGSADKRVQAYNFRICMTNVEENRIPFPKPPDYDEERYELLGRVYDAGWTSTFGKFDRIPNHKTDTNNHGPVSTDYIGANYDYPEASYEERREIVEDHKNYTLGLLYYTANSERVPEEIRERMNTWGLAKDEYEESDNWTPHLYIREARRMLGKYVMTQNELTKKTSTPESVGMGSYTIDSHNTQRYITEDGEVENEGDIGVDIEPYEIAYGSLVPRKSECSNLLVTCAVSASHVAYGSIRMEPVFMILGQSAATAAVLALDKNLAVQDVPHNDLEAKLLEDKQILTFKGRIQ</sequence>
<keyword evidence="8" id="KW-1185">Reference proteome</keyword>
<evidence type="ECO:0000256" key="5">
    <source>
        <dbReference type="ARBA" id="ARBA00023014"/>
    </source>
</evidence>
<proteinExistence type="predicted"/>
<gene>
    <name evidence="7" type="ORF">H5P30_14150</name>
</gene>
<dbReference type="Proteomes" id="UP000525652">
    <property type="component" value="Unassembled WGS sequence"/>
</dbReference>
<evidence type="ECO:0000256" key="3">
    <source>
        <dbReference type="ARBA" id="ARBA00023002"/>
    </source>
</evidence>
<dbReference type="InterPro" id="IPR036188">
    <property type="entry name" value="FAD/NAD-bd_sf"/>
</dbReference>
<dbReference type="PANTHER" id="PTHR43498">
    <property type="entry name" value="FERREDOXIN:COB-COM HETERODISULFIDE REDUCTASE SUBUNIT A"/>
    <property type="match status" value="1"/>
</dbReference>
<evidence type="ECO:0000256" key="2">
    <source>
        <dbReference type="ARBA" id="ARBA00022723"/>
    </source>
</evidence>
<dbReference type="SUPFAM" id="SSF51905">
    <property type="entry name" value="FAD/NAD(P)-binding domain"/>
    <property type="match status" value="1"/>
</dbReference>